<dbReference type="EMBL" id="BDGG01000002">
    <property type="protein sequence ID" value="GAU91198.1"/>
    <property type="molecule type" value="Genomic_DNA"/>
</dbReference>
<accession>A0A1D1UYG8</accession>
<comment type="caution">
    <text evidence="1">The sequence shown here is derived from an EMBL/GenBank/DDBJ whole genome shotgun (WGS) entry which is preliminary data.</text>
</comment>
<name>A0A1D1UYG8_RAMVA</name>
<evidence type="ECO:0000313" key="1">
    <source>
        <dbReference type="EMBL" id="GAU91198.1"/>
    </source>
</evidence>
<keyword evidence="2" id="KW-1185">Reference proteome</keyword>
<gene>
    <name evidence="1" type="primary">RvY_03504</name>
    <name evidence="1" type="synonym">RvY_03504.1</name>
    <name evidence="1" type="ORF">RvY_03504-1</name>
</gene>
<dbReference type="OrthoDB" id="7457801at2759"/>
<evidence type="ECO:0000313" key="2">
    <source>
        <dbReference type="Proteomes" id="UP000186922"/>
    </source>
</evidence>
<reference evidence="1 2" key="1">
    <citation type="journal article" date="2016" name="Nat. Commun.">
        <title>Extremotolerant tardigrade genome and improved radiotolerance of human cultured cells by tardigrade-unique protein.</title>
        <authorList>
            <person name="Hashimoto T."/>
            <person name="Horikawa D.D."/>
            <person name="Saito Y."/>
            <person name="Kuwahara H."/>
            <person name="Kozuka-Hata H."/>
            <person name="Shin-I T."/>
            <person name="Minakuchi Y."/>
            <person name="Ohishi K."/>
            <person name="Motoyama A."/>
            <person name="Aizu T."/>
            <person name="Enomoto A."/>
            <person name="Kondo K."/>
            <person name="Tanaka S."/>
            <person name="Hara Y."/>
            <person name="Koshikawa S."/>
            <person name="Sagara H."/>
            <person name="Miura T."/>
            <person name="Yokobori S."/>
            <person name="Miyagawa K."/>
            <person name="Suzuki Y."/>
            <person name="Kubo T."/>
            <person name="Oyama M."/>
            <person name="Kohara Y."/>
            <person name="Fujiyama A."/>
            <person name="Arakawa K."/>
            <person name="Katayama T."/>
            <person name="Toyoda A."/>
            <person name="Kunieda T."/>
        </authorList>
    </citation>
    <scope>NUCLEOTIDE SEQUENCE [LARGE SCALE GENOMIC DNA]</scope>
    <source>
        <strain evidence="1 2">YOKOZUNA-1</strain>
    </source>
</reference>
<protein>
    <submittedName>
        <fullName evidence="1">Uncharacterized protein</fullName>
    </submittedName>
</protein>
<dbReference type="AlphaFoldDB" id="A0A1D1UYG8"/>
<sequence>MPSFRPAVMSFRCCGLSPSAPPADPCGQLKKVLRVSRAVTGGTAGTSSSIGSSMTRWSTVCFFRRAFSVSVVLGAIESSEARVRTAPIMSSSLSLASTLFRRTVSLSGGLFRLAFYTGMFSHACGRLMLASTRDVRDCFSREDSSGWATAVEGKQELTPGLFVVLLIRVPEQFQAGSRCRWSGAFGDPAKR</sequence>
<organism evidence="1 2">
    <name type="scientific">Ramazzottius varieornatus</name>
    <name type="common">Water bear</name>
    <name type="synonym">Tardigrade</name>
    <dbReference type="NCBI Taxonomy" id="947166"/>
    <lineage>
        <taxon>Eukaryota</taxon>
        <taxon>Metazoa</taxon>
        <taxon>Ecdysozoa</taxon>
        <taxon>Tardigrada</taxon>
        <taxon>Eutardigrada</taxon>
        <taxon>Parachela</taxon>
        <taxon>Hypsibioidea</taxon>
        <taxon>Ramazzottiidae</taxon>
        <taxon>Ramazzottius</taxon>
    </lineage>
</organism>
<proteinExistence type="predicted"/>
<dbReference type="Proteomes" id="UP000186922">
    <property type="component" value="Unassembled WGS sequence"/>
</dbReference>